<dbReference type="Proteomes" id="UP000031443">
    <property type="component" value="Unassembled WGS sequence"/>
</dbReference>
<protein>
    <submittedName>
        <fullName evidence="2">Uncharacterized protein</fullName>
    </submittedName>
</protein>
<name>M7BAD3_CHEMY</name>
<evidence type="ECO:0000256" key="1">
    <source>
        <dbReference type="SAM" id="MobiDB-lite"/>
    </source>
</evidence>
<evidence type="ECO:0000313" key="3">
    <source>
        <dbReference type="Proteomes" id="UP000031443"/>
    </source>
</evidence>
<accession>M7BAD3</accession>
<evidence type="ECO:0000313" key="2">
    <source>
        <dbReference type="EMBL" id="EMP29118.1"/>
    </source>
</evidence>
<organism evidence="2 3">
    <name type="scientific">Chelonia mydas</name>
    <name type="common">Green sea-turtle</name>
    <name type="synonym">Chelonia agassizi</name>
    <dbReference type="NCBI Taxonomy" id="8469"/>
    <lineage>
        <taxon>Eukaryota</taxon>
        <taxon>Metazoa</taxon>
        <taxon>Chordata</taxon>
        <taxon>Craniata</taxon>
        <taxon>Vertebrata</taxon>
        <taxon>Euteleostomi</taxon>
        <taxon>Archelosauria</taxon>
        <taxon>Testudinata</taxon>
        <taxon>Testudines</taxon>
        <taxon>Cryptodira</taxon>
        <taxon>Durocryptodira</taxon>
        <taxon>Americhelydia</taxon>
        <taxon>Chelonioidea</taxon>
        <taxon>Cheloniidae</taxon>
        <taxon>Chelonia</taxon>
    </lineage>
</organism>
<gene>
    <name evidence="2" type="ORF">UY3_13773</name>
</gene>
<reference evidence="3" key="1">
    <citation type="journal article" date="2013" name="Nat. Genet.">
        <title>The draft genomes of soft-shell turtle and green sea turtle yield insights into the development and evolution of the turtle-specific body plan.</title>
        <authorList>
            <person name="Wang Z."/>
            <person name="Pascual-Anaya J."/>
            <person name="Zadissa A."/>
            <person name="Li W."/>
            <person name="Niimura Y."/>
            <person name="Huang Z."/>
            <person name="Li C."/>
            <person name="White S."/>
            <person name="Xiong Z."/>
            <person name="Fang D."/>
            <person name="Wang B."/>
            <person name="Ming Y."/>
            <person name="Chen Y."/>
            <person name="Zheng Y."/>
            <person name="Kuraku S."/>
            <person name="Pignatelli M."/>
            <person name="Herrero J."/>
            <person name="Beal K."/>
            <person name="Nozawa M."/>
            <person name="Li Q."/>
            <person name="Wang J."/>
            <person name="Zhang H."/>
            <person name="Yu L."/>
            <person name="Shigenobu S."/>
            <person name="Wang J."/>
            <person name="Liu J."/>
            <person name="Flicek P."/>
            <person name="Searle S."/>
            <person name="Wang J."/>
            <person name="Kuratani S."/>
            <person name="Yin Y."/>
            <person name="Aken B."/>
            <person name="Zhang G."/>
            <person name="Irie N."/>
        </authorList>
    </citation>
    <scope>NUCLEOTIDE SEQUENCE [LARGE SCALE GENOMIC DNA]</scope>
</reference>
<feature type="region of interest" description="Disordered" evidence="1">
    <location>
        <begin position="30"/>
        <end position="67"/>
    </location>
</feature>
<feature type="compositionally biased region" description="Basic and acidic residues" evidence="1">
    <location>
        <begin position="46"/>
        <end position="67"/>
    </location>
</feature>
<sequence>MGAVGSGAGRGTYWPPLAAAPIGLEQRIATTGSHDRPNLRTQQLRDLNRTETARRPWLEDRAPVPVN</sequence>
<keyword evidence="3" id="KW-1185">Reference proteome</keyword>
<proteinExistence type="predicted"/>
<dbReference type="AlphaFoldDB" id="M7BAD3"/>
<dbReference type="EMBL" id="KB558791">
    <property type="protein sequence ID" value="EMP29118.1"/>
    <property type="molecule type" value="Genomic_DNA"/>
</dbReference>